<evidence type="ECO:0000313" key="3">
    <source>
        <dbReference type="EMBL" id="SPF55454.1"/>
    </source>
</evidence>
<feature type="domain" description="Predicted DNA-binding protein ribbon-helix-helix" evidence="2">
    <location>
        <begin position="28"/>
        <end position="60"/>
    </location>
</feature>
<evidence type="ECO:0000256" key="1">
    <source>
        <dbReference type="SAM" id="MobiDB-lite"/>
    </source>
</evidence>
<dbReference type="Proteomes" id="UP000238916">
    <property type="component" value="Unassembled WGS sequence"/>
</dbReference>
<dbReference type="InterPro" id="IPR038733">
    <property type="entry name" value="Predicted_DNA_bind_prot_RHH"/>
</dbReference>
<dbReference type="EMBL" id="OMOF01000812">
    <property type="protein sequence ID" value="SPF55454.1"/>
    <property type="molecule type" value="Genomic_DNA"/>
</dbReference>
<reference evidence="4" key="1">
    <citation type="submission" date="2018-02" db="EMBL/GenBank/DDBJ databases">
        <authorList>
            <person name="Hausmann B."/>
        </authorList>
    </citation>
    <scope>NUCLEOTIDE SEQUENCE [LARGE SCALE GENOMIC DNA]</scope>
    <source>
        <strain evidence="4">Peat soil MAG SbF1</strain>
    </source>
</reference>
<protein>
    <recommendedName>
        <fullName evidence="2">Predicted DNA-binding protein ribbon-helix-helix domain-containing protein</fullName>
    </recommendedName>
</protein>
<feature type="region of interest" description="Disordered" evidence="1">
    <location>
        <begin position="1"/>
        <end position="24"/>
    </location>
</feature>
<proteinExistence type="predicted"/>
<gene>
    <name evidence="3" type="ORF">SBF1_830015</name>
</gene>
<dbReference type="AlphaFoldDB" id="A0A2U3LUD6"/>
<sequence>MNTNVTAVKRGRGRPPMSEEEKMESGKFTTYLGVDLGQAVKALSERQHIEVSKLIRQAVAEHVARFQIAA</sequence>
<name>A0A2U3LUD6_9FIRM</name>
<organism evidence="3 4">
    <name type="scientific">Candidatus Desulfosporosinus infrequens</name>
    <dbReference type="NCBI Taxonomy" id="2043169"/>
    <lineage>
        <taxon>Bacteria</taxon>
        <taxon>Bacillati</taxon>
        <taxon>Bacillota</taxon>
        <taxon>Clostridia</taxon>
        <taxon>Eubacteriales</taxon>
        <taxon>Desulfitobacteriaceae</taxon>
        <taxon>Desulfosporosinus</taxon>
    </lineage>
</organism>
<accession>A0A2U3LUD6</accession>
<dbReference type="Pfam" id="PF12651">
    <property type="entry name" value="RHH_3"/>
    <property type="match status" value="1"/>
</dbReference>
<evidence type="ECO:0000259" key="2">
    <source>
        <dbReference type="Pfam" id="PF12651"/>
    </source>
</evidence>
<evidence type="ECO:0000313" key="4">
    <source>
        <dbReference type="Proteomes" id="UP000238916"/>
    </source>
</evidence>